<dbReference type="SMART" id="SM00212">
    <property type="entry name" value="UBCc"/>
    <property type="match status" value="1"/>
</dbReference>
<dbReference type="InterPro" id="IPR016135">
    <property type="entry name" value="UBQ-conjugating_enzyme/RWD"/>
</dbReference>
<accession>A0AAN9R8V8</accession>
<protein>
    <recommendedName>
        <fullName evidence="3">UBC core domain-containing protein</fullName>
    </recommendedName>
</protein>
<dbReference type="Gene3D" id="3.10.110.10">
    <property type="entry name" value="Ubiquitin Conjugating Enzyme"/>
    <property type="match status" value="1"/>
</dbReference>
<dbReference type="AlphaFoldDB" id="A0AAN9R8V8"/>
<gene>
    <name evidence="4" type="ORF">VNO77_05615</name>
</gene>
<keyword evidence="5" id="KW-1185">Reference proteome</keyword>
<reference evidence="4 5" key="1">
    <citation type="submission" date="2024-01" db="EMBL/GenBank/DDBJ databases">
        <title>The genomes of 5 underutilized Papilionoideae crops provide insights into root nodulation and disease resistanc.</title>
        <authorList>
            <person name="Jiang F."/>
        </authorList>
    </citation>
    <scope>NUCLEOTIDE SEQUENCE [LARGE SCALE GENOMIC DNA]</scope>
    <source>
        <strain evidence="4">LVBAO_FW01</strain>
        <tissue evidence="4">Leaves</tissue>
    </source>
</reference>
<evidence type="ECO:0000256" key="2">
    <source>
        <dbReference type="ARBA" id="ARBA00022786"/>
    </source>
</evidence>
<dbReference type="PROSITE" id="PS50127">
    <property type="entry name" value="UBC_2"/>
    <property type="match status" value="1"/>
</dbReference>
<dbReference type="PANTHER" id="PTHR46116:SF19">
    <property type="entry name" value="UBIQUITIN-CONJUGATING ENZYME FAMILY PROTEIN"/>
    <property type="match status" value="1"/>
</dbReference>
<dbReference type="Pfam" id="PF00179">
    <property type="entry name" value="UQ_con"/>
    <property type="match status" value="1"/>
</dbReference>
<keyword evidence="2" id="KW-0833">Ubl conjugation pathway</keyword>
<dbReference type="Proteomes" id="UP001367508">
    <property type="component" value="Unassembled WGS sequence"/>
</dbReference>
<organism evidence="4 5">
    <name type="scientific">Canavalia gladiata</name>
    <name type="common">Sword bean</name>
    <name type="synonym">Dolichos gladiatus</name>
    <dbReference type="NCBI Taxonomy" id="3824"/>
    <lineage>
        <taxon>Eukaryota</taxon>
        <taxon>Viridiplantae</taxon>
        <taxon>Streptophyta</taxon>
        <taxon>Embryophyta</taxon>
        <taxon>Tracheophyta</taxon>
        <taxon>Spermatophyta</taxon>
        <taxon>Magnoliopsida</taxon>
        <taxon>eudicotyledons</taxon>
        <taxon>Gunneridae</taxon>
        <taxon>Pentapetalae</taxon>
        <taxon>rosids</taxon>
        <taxon>fabids</taxon>
        <taxon>Fabales</taxon>
        <taxon>Fabaceae</taxon>
        <taxon>Papilionoideae</taxon>
        <taxon>50 kb inversion clade</taxon>
        <taxon>NPAAA clade</taxon>
        <taxon>indigoferoid/millettioid clade</taxon>
        <taxon>Phaseoleae</taxon>
        <taxon>Canavalia</taxon>
    </lineage>
</organism>
<dbReference type="InterPro" id="IPR000608">
    <property type="entry name" value="UBC"/>
</dbReference>
<keyword evidence="1" id="KW-0808">Transferase</keyword>
<dbReference type="CDD" id="cd23837">
    <property type="entry name" value="UBCc_UBE2O"/>
    <property type="match status" value="1"/>
</dbReference>
<sequence length="190" mass="22102">MEKTNLFGRFDVVSDDSDHQFLRSNNGHCFSNSKSEVYKAIMREWKTLEQNLPESIYVRVYERRIDLMRAVIVGAAGTPYHDGLFFFDIAFPSDYPKHPPLLHFHSFGLRVNSNLYTNGRVCLSLLNTWIGNKREKWDPCESTLLQVLLSIQGLVLNEKPFFNEPGYERERFVVLQSKSRAYNDLVFALT</sequence>
<proteinExistence type="predicted"/>
<evidence type="ECO:0000313" key="4">
    <source>
        <dbReference type="EMBL" id="KAK7363471.1"/>
    </source>
</evidence>
<feature type="domain" description="UBC core" evidence="3">
    <location>
        <begin position="36"/>
        <end position="190"/>
    </location>
</feature>
<dbReference type="SUPFAM" id="SSF54495">
    <property type="entry name" value="UBC-like"/>
    <property type="match status" value="1"/>
</dbReference>
<evidence type="ECO:0000256" key="1">
    <source>
        <dbReference type="ARBA" id="ARBA00022679"/>
    </source>
</evidence>
<evidence type="ECO:0000259" key="3">
    <source>
        <dbReference type="PROSITE" id="PS50127"/>
    </source>
</evidence>
<comment type="caution">
    <text evidence="4">The sequence shown here is derived from an EMBL/GenBank/DDBJ whole genome shotgun (WGS) entry which is preliminary data.</text>
</comment>
<dbReference type="EMBL" id="JAYMYQ010000001">
    <property type="protein sequence ID" value="KAK7363471.1"/>
    <property type="molecule type" value="Genomic_DNA"/>
</dbReference>
<name>A0AAN9R8V8_CANGL</name>
<evidence type="ECO:0000313" key="5">
    <source>
        <dbReference type="Proteomes" id="UP001367508"/>
    </source>
</evidence>
<dbReference type="GO" id="GO:0061631">
    <property type="term" value="F:ubiquitin conjugating enzyme activity"/>
    <property type="evidence" value="ECO:0007669"/>
    <property type="project" value="TreeGrafter"/>
</dbReference>
<dbReference type="PANTHER" id="PTHR46116">
    <property type="entry name" value="(E3-INDEPENDENT) E2 UBIQUITIN-CONJUGATING ENZYME"/>
    <property type="match status" value="1"/>
</dbReference>